<dbReference type="PROSITE" id="PS51257">
    <property type="entry name" value="PROKAR_LIPOPROTEIN"/>
    <property type="match status" value="1"/>
</dbReference>
<evidence type="ECO:0000313" key="2">
    <source>
        <dbReference type="Proteomes" id="UP001145087"/>
    </source>
</evidence>
<proteinExistence type="predicted"/>
<dbReference type="EMBL" id="JAPOHD010000022">
    <property type="protein sequence ID" value="MCY1720822.1"/>
    <property type="molecule type" value="Genomic_DNA"/>
</dbReference>
<accession>A0A9X3J6C5</accession>
<reference evidence="1" key="1">
    <citation type="submission" date="2022-11" db="EMBL/GenBank/DDBJ databases">
        <title>Marilongibacter aestuarii gen. nov., sp. nov., isolated from tidal flat sediment.</title>
        <authorList>
            <person name="Jiayan W."/>
        </authorList>
    </citation>
    <scope>NUCLEOTIDE SEQUENCE</scope>
    <source>
        <strain evidence="1">Z1-6</strain>
    </source>
</reference>
<keyword evidence="2" id="KW-1185">Reference proteome</keyword>
<evidence type="ECO:0000313" key="1">
    <source>
        <dbReference type="EMBL" id="MCY1720822.1"/>
    </source>
</evidence>
<comment type="caution">
    <text evidence="1">The sequence shown here is derived from an EMBL/GenBank/DDBJ whole genome shotgun (WGS) entry which is preliminary data.</text>
</comment>
<gene>
    <name evidence="1" type="ORF">OU798_10735</name>
</gene>
<dbReference type="RefSeq" id="WP_343333156.1">
    <property type="nucleotide sequence ID" value="NZ_JAPOHD010000022.1"/>
</dbReference>
<dbReference type="Proteomes" id="UP001145087">
    <property type="component" value="Unassembled WGS sequence"/>
</dbReference>
<name>A0A9X3J6C5_9BACT</name>
<protein>
    <submittedName>
        <fullName evidence="1">Uncharacterized protein</fullName>
    </submittedName>
</protein>
<sequence>MTKTILIFLLAIILSLMSCQKDEKKIYTTLDSIETKEYYNAEIFTQPYLSIYGKWKLFGTSGGFSGTGIDLNFDYLEIRKYGVYGLTQNGNLLEYGKITITPQTNENRLKVYLEKDEYSNLLMRDNEKYIDFYGSDTLFLSAPCCDRINYHFVREN</sequence>
<organism evidence="1 2">
    <name type="scientific">Draconibacterium aestuarii</name>
    <dbReference type="NCBI Taxonomy" id="2998507"/>
    <lineage>
        <taxon>Bacteria</taxon>
        <taxon>Pseudomonadati</taxon>
        <taxon>Bacteroidota</taxon>
        <taxon>Bacteroidia</taxon>
        <taxon>Marinilabiliales</taxon>
        <taxon>Prolixibacteraceae</taxon>
        <taxon>Draconibacterium</taxon>
    </lineage>
</organism>
<dbReference type="AlphaFoldDB" id="A0A9X3J6C5"/>